<dbReference type="AlphaFoldDB" id="A0AAC8TFA1"/>
<dbReference type="Pfam" id="PF00561">
    <property type="entry name" value="Abhydrolase_1"/>
    <property type="match status" value="1"/>
</dbReference>
<name>A0AAC8TFA1_9BACT</name>
<feature type="domain" description="AB hydrolase-1" evidence="1">
    <location>
        <begin position="53"/>
        <end position="177"/>
    </location>
</feature>
<dbReference type="PRINTS" id="PR00111">
    <property type="entry name" value="ABHYDROLASE"/>
</dbReference>
<dbReference type="SUPFAM" id="SSF53474">
    <property type="entry name" value="alpha/beta-Hydrolases"/>
    <property type="match status" value="1"/>
</dbReference>
<dbReference type="PANTHER" id="PTHR46438">
    <property type="entry name" value="ALPHA/BETA-HYDROLASES SUPERFAMILY PROTEIN"/>
    <property type="match status" value="1"/>
</dbReference>
<evidence type="ECO:0000313" key="2">
    <source>
        <dbReference type="EMBL" id="AKJ03823.1"/>
    </source>
</evidence>
<dbReference type="Proteomes" id="UP000256345">
    <property type="component" value="Unassembled WGS sequence"/>
</dbReference>
<accession>A0AAC8TFA1</accession>
<gene>
    <name evidence="2" type="ORF">AA314_05449</name>
    <name evidence="3" type="ORF">ATI61_11672</name>
</gene>
<reference evidence="3 5" key="2">
    <citation type="submission" date="2018-08" db="EMBL/GenBank/DDBJ databases">
        <title>Genomic Encyclopedia of Archaeal and Bacterial Type Strains, Phase II (KMG-II): from individual species to whole genera.</title>
        <authorList>
            <person name="Goeker M."/>
        </authorList>
    </citation>
    <scope>NUCLEOTIDE SEQUENCE [LARGE SCALE GENOMIC DNA]</scope>
    <source>
        <strain evidence="3 5">DSM 2261</strain>
    </source>
</reference>
<sequence length="292" mass="32464">MTKSAFRGEQAKAVLSQWFDRFRDRLKVPTESRTVKTRFGDTHVLVGGPEGAPSLVLLHGALASSAHVLSELAALLERFRIYAVDIVGQSVKSADARPSVTNNEYGEWLKDVLDGLSLERTHVVGVSWGGFVSIRLAAYAPERIQRLALLVPAGVVHGSHWEGFTKMGLPMMLYRMSPSKRRLEAFTRHLLTTTDDDWVPYLGDALRSFNMDMRVPALAKPEEFARLKAPTLVLGADLDVSFPGQRLLARAPELFSTLADTELIKDCRHCPPTTDAFRHWLAERISGFLLAN</sequence>
<proteinExistence type="predicted"/>
<evidence type="ECO:0000259" key="1">
    <source>
        <dbReference type="Pfam" id="PF00561"/>
    </source>
</evidence>
<evidence type="ECO:0000313" key="5">
    <source>
        <dbReference type="Proteomes" id="UP000256345"/>
    </source>
</evidence>
<dbReference type="Gene3D" id="3.40.50.1820">
    <property type="entry name" value="alpha/beta hydrolase"/>
    <property type="match status" value="1"/>
</dbReference>
<keyword evidence="5" id="KW-1185">Reference proteome</keyword>
<dbReference type="InterPro" id="IPR029058">
    <property type="entry name" value="AB_hydrolase_fold"/>
</dbReference>
<dbReference type="PANTHER" id="PTHR46438:SF11">
    <property type="entry name" value="LIPASE-RELATED"/>
    <property type="match status" value="1"/>
</dbReference>
<dbReference type="EMBL" id="CP011509">
    <property type="protein sequence ID" value="AKJ03823.1"/>
    <property type="molecule type" value="Genomic_DNA"/>
</dbReference>
<evidence type="ECO:0000313" key="3">
    <source>
        <dbReference type="EMBL" id="REG23602.1"/>
    </source>
</evidence>
<dbReference type="Proteomes" id="UP000035579">
    <property type="component" value="Chromosome"/>
</dbReference>
<reference evidence="2 4" key="1">
    <citation type="submission" date="2015-05" db="EMBL/GenBank/DDBJ databases">
        <title>Genome assembly of Archangium gephyra DSM 2261.</title>
        <authorList>
            <person name="Sharma G."/>
            <person name="Subramanian S."/>
        </authorList>
    </citation>
    <scope>NUCLEOTIDE SEQUENCE [LARGE SCALE GENOMIC DNA]</scope>
    <source>
        <strain evidence="2 4">DSM 2261</strain>
    </source>
</reference>
<dbReference type="RefSeq" id="WP_047857782.1">
    <property type="nucleotide sequence ID" value="NZ_CP011509.1"/>
</dbReference>
<dbReference type="KEGG" id="age:AA314_05449"/>
<dbReference type="EMBL" id="QUMU01000016">
    <property type="protein sequence ID" value="REG23602.1"/>
    <property type="molecule type" value="Genomic_DNA"/>
</dbReference>
<protein>
    <submittedName>
        <fullName evidence="2">Carboxylesterase NA</fullName>
    </submittedName>
    <submittedName>
        <fullName evidence="3">Pimeloyl-ACP methyl ester carboxylesterase</fullName>
    </submittedName>
</protein>
<evidence type="ECO:0000313" key="4">
    <source>
        <dbReference type="Proteomes" id="UP000035579"/>
    </source>
</evidence>
<organism evidence="2 4">
    <name type="scientific">Archangium gephyra</name>
    <dbReference type="NCBI Taxonomy" id="48"/>
    <lineage>
        <taxon>Bacteria</taxon>
        <taxon>Pseudomonadati</taxon>
        <taxon>Myxococcota</taxon>
        <taxon>Myxococcia</taxon>
        <taxon>Myxococcales</taxon>
        <taxon>Cystobacterineae</taxon>
        <taxon>Archangiaceae</taxon>
        <taxon>Archangium</taxon>
    </lineage>
</organism>
<dbReference type="InterPro" id="IPR000073">
    <property type="entry name" value="AB_hydrolase_1"/>
</dbReference>